<keyword evidence="6" id="KW-0560">Oxidoreductase</keyword>
<dbReference type="Gene3D" id="3.50.50.60">
    <property type="entry name" value="FAD/NAD(P)-binding domain"/>
    <property type="match status" value="1"/>
</dbReference>
<dbReference type="PRINTS" id="PR00419">
    <property type="entry name" value="ADXRDTASE"/>
</dbReference>
<dbReference type="SUPFAM" id="SSF51971">
    <property type="entry name" value="Nucleotide-binding domain"/>
    <property type="match status" value="1"/>
</dbReference>
<comment type="cofactor">
    <cofactor evidence="1">
        <name>FAD</name>
        <dbReference type="ChEBI" id="CHEBI:57692"/>
    </cofactor>
</comment>
<evidence type="ECO:0000256" key="4">
    <source>
        <dbReference type="ARBA" id="ARBA00022827"/>
    </source>
</evidence>
<evidence type="ECO:0000259" key="8">
    <source>
        <dbReference type="Pfam" id="PF07992"/>
    </source>
</evidence>
<comment type="caution">
    <text evidence="9">The sequence shown here is derived from an EMBL/GenBank/DDBJ whole genome shotgun (WGS) entry which is preliminary data.</text>
</comment>
<dbReference type="Gene3D" id="3.40.50.720">
    <property type="entry name" value="NAD(P)-binding Rossmann-like Domain"/>
    <property type="match status" value="1"/>
</dbReference>
<organism evidence="9 10">
    <name type="scientific">Gulosibacter molinativorax</name>
    <dbReference type="NCBI Taxonomy" id="256821"/>
    <lineage>
        <taxon>Bacteria</taxon>
        <taxon>Bacillati</taxon>
        <taxon>Actinomycetota</taxon>
        <taxon>Actinomycetes</taxon>
        <taxon>Micrococcales</taxon>
        <taxon>Microbacteriaceae</taxon>
        <taxon>Gulosibacter</taxon>
    </lineage>
</organism>
<keyword evidence="4" id="KW-0274">FAD</keyword>
<proteinExistence type="predicted"/>
<dbReference type="EC" id="1.18.1.2" evidence="2"/>
<keyword evidence="10" id="KW-1185">Reference proteome</keyword>
<dbReference type="PANTHER" id="PTHR48467:SF1">
    <property type="entry name" value="GLUTAMATE SYNTHASE 1 [NADH], CHLOROPLASTIC-LIKE"/>
    <property type="match status" value="1"/>
</dbReference>
<dbReference type="Proteomes" id="UP001170379">
    <property type="component" value="Unassembled WGS sequence"/>
</dbReference>
<name>A0ABT7C4E2_9MICO</name>
<feature type="domain" description="FAD/NAD(P)-binding" evidence="8">
    <location>
        <begin position="8"/>
        <end position="307"/>
    </location>
</feature>
<dbReference type="PANTHER" id="PTHR48467">
    <property type="entry name" value="GLUTAMATE SYNTHASE 1 [NADH], CHLOROPLASTIC-LIKE"/>
    <property type="match status" value="1"/>
</dbReference>
<evidence type="ECO:0000313" key="9">
    <source>
        <dbReference type="EMBL" id="MDJ1370084.1"/>
    </source>
</evidence>
<reference evidence="9" key="1">
    <citation type="submission" date="2018-03" db="EMBL/GenBank/DDBJ databases">
        <authorList>
            <person name="Nunes O.C."/>
            <person name="Lopes A.R."/>
            <person name="Froufe H."/>
            <person name="Munoz-Merida A."/>
            <person name="Barroso C."/>
            <person name="Egas C."/>
        </authorList>
    </citation>
    <scope>NUCLEOTIDE SEQUENCE</scope>
    <source>
        <strain evidence="9">ON4</strain>
    </source>
</reference>
<protein>
    <recommendedName>
        <fullName evidence="2">ferredoxin--NADP(+) reductase</fullName>
        <ecNumber evidence="2">1.18.1.2</ecNumber>
    </recommendedName>
</protein>
<dbReference type="InterPro" id="IPR055275">
    <property type="entry name" value="Ferredox_Rdtase"/>
</dbReference>
<evidence type="ECO:0000256" key="2">
    <source>
        <dbReference type="ARBA" id="ARBA00013223"/>
    </source>
</evidence>
<dbReference type="InterPro" id="IPR023753">
    <property type="entry name" value="FAD/NAD-binding_dom"/>
</dbReference>
<reference evidence="9" key="2">
    <citation type="journal article" date="2022" name="Sci. Rep.">
        <title>In silico prediction of the enzymes involved in the degradation of the herbicide molinate by Gulosibacter molinativorax ON4T.</title>
        <authorList>
            <person name="Lopes A.R."/>
            <person name="Bunin E."/>
            <person name="Viana A.T."/>
            <person name="Froufe H."/>
            <person name="Munoz-Merida A."/>
            <person name="Pinho D."/>
            <person name="Figueiredo J."/>
            <person name="Barroso C."/>
            <person name="Vaz-Moreira I."/>
            <person name="Bellanger X."/>
            <person name="Egas C."/>
            <person name="Nunes O.C."/>
        </authorList>
    </citation>
    <scope>NUCLEOTIDE SEQUENCE</scope>
    <source>
        <strain evidence="9">ON4</strain>
    </source>
</reference>
<evidence type="ECO:0000256" key="6">
    <source>
        <dbReference type="ARBA" id="ARBA00023002"/>
    </source>
</evidence>
<sequence>MSNTPPKHIAIIGSGPSGCFVAQSLQRAWKDSEITVFDRFAVPYGLIRYGVAADHQHTKAITRQFDRMFADGSVRFAGNVEIGTDISLAQLRERFDLVILASGRWRDRHLSVPGSSLKGVIPSGDIINALNAVPRPSIPLPEIGERVVVVGAGNVAIDMVRFLVKTAADYAGSDVAPGALEQYLAAPASAITVLSRSPIATAKADVAMVKELGKIAGVRYTFANSSPATEDNALGRKREDAFAALAEIEVDEPRAHVHFVFGAEPSKVTGAGKVEQVHLGAAPVGEASVIPADTVISAIGFDANAPGHLNYAEEFDFTPAEESGKVDEGLYRVGWLKRGPVGAIPANRADSNVVAKEILAAAESGELTASLDRGGFESLPESLRAQSVSFAAWQKIDAAETAAAETDRIRTKLLDHEAMLDIAHS</sequence>
<evidence type="ECO:0000256" key="5">
    <source>
        <dbReference type="ARBA" id="ARBA00022857"/>
    </source>
</evidence>
<evidence type="ECO:0000313" key="10">
    <source>
        <dbReference type="Proteomes" id="UP001170379"/>
    </source>
</evidence>
<dbReference type="Pfam" id="PF07992">
    <property type="entry name" value="Pyr_redox_2"/>
    <property type="match status" value="1"/>
</dbReference>
<keyword evidence="3" id="KW-0285">Flavoprotein</keyword>
<evidence type="ECO:0000256" key="3">
    <source>
        <dbReference type="ARBA" id="ARBA00022630"/>
    </source>
</evidence>
<evidence type="ECO:0000256" key="7">
    <source>
        <dbReference type="ARBA" id="ARBA00047776"/>
    </source>
</evidence>
<dbReference type="RefSeq" id="WP_026935950.1">
    <property type="nucleotide sequence ID" value="NZ_CP028426.1"/>
</dbReference>
<accession>A0ABT7C4E2</accession>
<evidence type="ECO:0000256" key="1">
    <source>
        <dbReference type="ARBA" id="ARBA00001974"/>
    </source>
</evidence>
<keyword evidence="5" id="KW-0521">NADP</keyword>
<dbReference type="InterPro" id="IPR036188">
    <property type="entry name" value="FAD/NAD-bd_sf"/>
</dbReference>
<comment type="catalytic activity">
    <reaction evidence="7">
        <text>2 reduced [2Fe-2S]-[ferredoxin] + NADP(+) + H(+) = 2 oxidized [2Fe-2S]-[ferredoxin] + NADPH</text>
        <dbReference type="Rhea" id="RHEA:20125"/>
        <dbReference type="Rhea" id="RHEA-COMP:10000"/>
        <dbReference type="Rhea" id="RHEA-COMP:10001"/>
        <dbReference type="ChEBI" id="CHEBI:15378"/>
        <dbReference type="ChEBI" id="CHEBI:33737"/>
        <dbReference type="ChEBI" id="CHEBI:33738"/>
        <dbReference type="ChEBI" id="CHEBI:57783"/>
        <dbReference type="ChEBI" id="CHEBI:58349"/>
        <dbReference type="EC" id="1.18.1.2"/>
    </reaction>
</comment>
<gene>
    <name evidence="9" type="ORF">C7K25_01645</name>
</gene>
<dbReference type="EMBL" id="PXVD01000002">
    <property type="protein sequence ID" value="MDJ1370084.1"/>
    <property type="molecule type" value="Genomic_DNA"/>
</dbReference>